<dbReference type="RefSeq" id="WP_116688713.1">
    <property type="nucleotide sequence ID" value="NZ_CAWNYD010000011.1"/>
</dbReference>
<name>A0A2V1GSD4_9GAMM</name>
<keyword evidence="4" id="KW-1185">Reference proteome</keyword>
<sequence>MCELLGMSANVPTDICFSFAGLMQRGGCTGPHKDGFGIVFYEGKGIRGFRDYQPSADSDIARFVRDYPLKSQIVISHIRQANRGGICLENTHPFNRELWGRYWTFAHNGQLKGIKKLALTDMLPVGTTDSEHAFCWMLSQIRQRFPKPPRDNMTLWRFVQGLADQLAELGVFNMLLSDSKDLVAYCGKRLSWITRKAPFGDASLIDDDMQVDFGSETTPNDIVTIIATRPLTDNEQWNIMQRGEMRVFRQGILER</sequence>
<dbReference type="PANTHER" id="PTHR42824:SF1">
    <property type="entry name" value="GLUTAMINE AMIDOTRANSFERASE YAFJ-RELATED"/>
    <property type="match status" value="1"/>
</dbReference>
<organism evidence="3 4">
    <name type="scientific">Pelagibaculum spongiae</name>
    <dbReference type="NCBI Taxonomy" id="2080658"/>
    <lineage>
        <taxon>Bacteria</taxon>
        <taxon>Pseudomonadati</taxon>
        <taxon>Pseudomonadota</taxon>
        <taxon>Gammaproteobacteria</taxon>
        <taxon>Oceanospirillales</taxon>
        <taxon>Pelagibaculum</taxon>
    </lineage>
</organism>
<dbReference type="SUPFAM" id="SSF56235">
    <property type="entry name" value="N-terminal nucleophile aminohydrolases (Ntn hydrolases)"/>
    <property type="match status" value="1"/>
</dbReference>
<dbReference type="Proteomes" id="UP000244906">
    <property type="component" value="Unassembled WGS sequence"/>
</dbReference>
<keyword evidence="3" id="KW-0808">Transferase</keyword>
<dbReference type="AlphaFoldDB" id="A0A2V1GSD4"/>
<evidence type="ECO:0000256" key="1">
    <source>
        <dbReference type="ARBA" id="ARBA00022962"/>
    </source>
</evidence>
<evidence type="ECO:0000313" key="4">
    <source>
        <dbReference type="Proteomes" id="UP000244906"/>
    </source>
</evidence>
<dbReference type="PROSITE" id="PS51278">
    <property type="entry name" value="GATASE_TYPE_2"/>
    <property type="match status" value="1"/>
</dbReference>
<dbReference type="PANTHER" id="PTHR42824">
    <property type="entry name" value="GLUTAMINE AMIDOTRANSFERASE"/>
    <property type="match status" value="1"/>
</dbReference>
<dbReference type="EMBL" id="QDDL01000011">
    <property type="protein sequence ID" value="PVZ64958.1"/>
    <property type="molecule type" value="Genomic_DNA"/>
</dbReference>
<dbReference type="Pfam" id="PF13230">
    <property type="entry name" value="GATase_4"/>
    <property type="match status" value="1"/>
</dbReference>
<protein>
    <submittedName>
        <fullName evidence="3">Class II glutamine amidotransferase</fullName>
    </submittedName>
</protein>
<dbReference type="Gene3D" id="3.60.20.10">
    <property type="entry name" value="Glutamine Phosphoribosylpyrophosphate, subunit 1, domain 1"/>
    <property type="match status" value="1"/>
</dbReference>
<keyword evidence="1 3" id="KW-0315">Glutamine amidotransferase</keyword>
<dbReference type="GO" id="GO:0016740">
    <property type="term" value="F:transferase activity"/>
    <property type="evidence" value="ECO:0007669"/>
    <property type="project" value="UniProtKB-KW"/>
</dbReference>
<comment type="caution">
    <text evidence="3">The sequence shown here is derived from an EMBL/GenBank/DDBJ whole genome shotgun (WGS) entry which is preliminary data.</text>
</comment>
<dbReference type="InterPro" id="IPR029055">
    <property type="entry name" value="Ntn_hydrolases_N"/>
</dbReference>
<evidence type="ECO:0000259" key="2">
    <source>
        <dbReference type="PROSITE" id="PS51278"/>
    </source>
</evidence>
<dbReference type="InterPro" id="IPR017932">
    <property type="entry name" value="GATase_2_dom"/>
</dbReference>
<gene>
    <name evidence="3" type="ORF">DC094_19035</name>
</gene>
<accession>A0A2V1GSD4</accession>
<feature type="domain" description="Glutamine amidotransferase type-2" evidence="2">
    <location>
        <begin position="2"/>
        <end position="251"/>
    </location>
</feature>
<dbReference type="OrthoDB" id="321954at2"/>
<reference evidence="3 4" key="1">
    <citation type="submission" date="2018-04" db="EMBL/GenBank/DDBJ databases">
        <title>Thalassorhabdus spongiae gen. nov., sp. nov., isolated from a marine sponge in South-West Iceland.</title>
        <authorList>
            <person name="Knobloch S."/>
            <person name="Daussin A."/>
            <person name="Johannsson R."/>
            <person name="Marteinsson V.T."/>
        </authorList>
    </citation>
    <scope>NUCLEOTIDE SEQUENCE [LARGE SCALE GENOMIC DNA]</scope>
    <source>
        <strain evidence="3 4">Hp12</strain>
    </source>
</reference>
<dbReference type="CDD" id="cd01908">
    <property type="entry name" value="YafJ"/>
    <property type="match status" value="1"/>
</dbReference>
<evidence type="ECO:0000313" key="3">
    <source>
        <dbReference type="EMBL" id="PVZ64958.1"/>
    </source>
</evidence>
<proteinExistence type="predicted"/>
<dbReference type="InterPro" id="IPR026869">
    <property type="entry name" value="EgtC-like"/>
</dbReference>